<sequence length="209" mass="22870">ILHRNGSKSQPPSRTASFCGLQLEGRTYKPTPSRREFTEATYNIALRDFIDCNPAKPKRGKKRPISTGDVIRDRRLQWLRSWCGVFNYLAGHLSPEAQSALNQLYTVTKVYQDNGSSAEDIDSTVPIVSSAFRILTDFYLSGVIPCAIGNDGIATLVVTDANADSYGGILLRVLKVGPGGRQFAAATKAVLKHIPDLSKLLDEDEDTLA</sequence>
<reference evidence="1 2" key="1">
    <citation type="submission" date="2020-04" db="EMBL/GenBank/DDBJ databases">
        <title>Perkinsus olseni comparative genomics.</title>
        <authorList>
            <person name="Bogema D.R."/>
        </authorList>
    </citation>
    <scope>NUCLEOTIDE SEQUENCE [LARGE SCALE GENOMIC DNA]</scope>
    <source>
        <strain evidence="1">ATCC PRA-31</strain>
    </source>
</reference>
<proteinExistence type="predicted"/>
<evidence type="ECO:0000313" key="1">
    <source>
        <dbReference type="EMBL" id="KAF4647484.1"/>
    </source>
</evidence>
<comment type="caution">
    <text evidence="1">The sequence shown here is derived from an EMBL/GenBank/DDBJ whole genome shotgun (WGS) entry which is preliminary data.</text>
</comment>
<gene>
    <name evidence="1" type="ORF">FOL46_004173</name>
</gene>
<dbReference type="EMBL" id="JABANN010002569">
    <property type="protein sequence ID" value="KAF4647484.1"/>
    <property type="molecule type" value="Genomic_DNA"/>
</dbReference>
<organism evidence="1 2">
    <name type="scientific">Perkinsus olseni</name>
    <name type="common">Perkinsus atlanticus</name>
    <dbReference type="NCBI Taxonomy" id="32597"/>
    <lineage>
        <taxon>Eukaryota</taxon>
        <taxon>Sar</taxon>
        <taxon>Alveolata</taxon>
        <taxon>Perkinsozoa</taxon>
        <taxon>Perkinsea</taxon>
        <taxon>Perkinsida</taxon>
        <taxon>Perkinsidae</taxon>
        <taxon>Perkinsus</taxon>
    </lineage>
</organism>
<accession>A0A7J6KKI4</accession>
<protein>
    <submittedName>
        <fullName evidence="1">Uncharacterized protein</fullName>
    </submittedName>
</protein>
<name>A0A7J6KKI4_PEROL</name>
<dbReference type="AlphaFoldDB" id="A0A7J6KKI4"/>
<feature type="non-terminal residue" evidence="1">
    <location>
        <position position="209"/>
    </location>
</feature>
<feature type="non-terminal residue" evidence="1">
    <location>
        <position position="1"/>
    </location>
</feature>
<evidence type="ECO:0000313" key="2">
    <source>
        <dbReference type="Proteomes" id="UP000572268"/>
    </source>
</evidence>
<dbReference type="Proteomes" id="UP000572268">
    <property type="component" value="Unassembled WGS sequence"/>
</dbReference>